<keyword evidence="2" id="KW-1185">Reference proteome</keyword>
<dbReference type="Proteomes" id="UP001153148">
    <property type="component" value="Unassembled WGS sequence"/>
</dbReference>
<dbReference type="EMBL" id="CAJPIN010110497">
    <property type="protein sequence ID" value="CAG2068985.1"/>
    <property type="molecule type" value="Genomic_DNA"/>
</dbReference>
<name>A0ABN7PSP3_TIMPD</name>
<protein>
    <submittedName>
        <fullName evidence="1">Uncharacterized protein</fullName>
    </submittedName>
</protein>
<accession>A0ABN7PSP3</accession>
<organism evidence="1 2">
    <name type="scientific">Timema podura</name>
    <name type="common">Walking stick</name>
    <dbReference type="NCBI Taxonomy" id="61482"/>
    <lineage>
        <taxon>Eukaryota</taxon>
        <taxon>Metazoa</taxon>
        <taxon>Ecdysozoa</taxon>
        <taxon>Arthropoda</taxon>
        <taxon>Hexapoda</taxon>
        <taxon>Insecta</taxon>
        <taxon>Pterygota</taxon>
        <taxon>Neoptera</taxon>
        <taxon>Polyneoptera</taxon>
        <taxon>Phasmatodea</taxon>
        <taxon>Timematodea</taxon>
        <taxon>Timematoidea</taxon>
        <taxon>Timematidae</taxon>
        <taxon>Timema</taxon>
    </lineage>
</organism>
<sequence>MLCITCIIYKRVMDDVEDRMTVQREKLSRAWSLLNKITWDVNGSSFADITYGGYTIICTGLLIGHLCSALTHPVRVMVSN</sequence>
<gene>
    <name evidence="1" type="ORF">TPAB3V08_LOCUS15928</name>
</gene>
<evidence type="ECO:0000313" key="2">
    <source>
        <dbReference type="Proteomes" id="UP001153148"/>
    </source>
</evidence>
<proteinExistence type="predicted"/>
<reference evidence="1" key="1">
    <citation type="submission" date="2021-03" db="EMBL/GenBank/DDBJ databases">
        <authorList>
            <person name="Tran Van P."/>
        </authorList>
    </citation>
    <scope>NUCLEOTIDE SEQUENCE</scope>
</reference>
<evidence type="ECO:0000313" key="1">
    <source>
        <dbReference type="EMBL" id="CAG2068985.1"/>
    </source>
</evidence>
<comment type="caution">
    <text evidence="1">The sequence shown here is derived from an EMBL/GenBank/DDBJ whole genome shotgun (WGS) entry which is preliminary data.</text>
</comment>